<dbReference type="OrthoDB" id="942283at2759"/>
<proteinExistence type="predicted"/>
<sequence length="66" mass="7431">MIDASLCFLSRLNRIVVEDGIDAGDSGRWQRTLLRLIEREITTNGRQSPTMQADEDSLHTLSMLAL</sequence>
<gene>
    <name evidence="1" type="ORF">BVC80_1369g14</name>
</gene>
<accession>A0A200QVE1</accession>
<dbReference type="EMBL" id="MVGT01001045">
    <property type="protein sequence ID" value="OVA14415.1"/>
    <property type="molecule type" value="Genomic_DNA"/>
</dbReference>
<evidence type="ECO:0000313" key="1">
    <source>
        <dbReference type="EMBL" id="OVA14415.1"/>
    </source>
</evidence>
<dbReference type="PANTHER" id="PTHR38925:SF1">
    <property type="entry name" value="PROTEIN, PUTATIVE-RELATED"/>
    <property type="match status" value="1"/>
</dbReference>
<evidence type="ECO:0000313" key="2">
    <source>
        <dbReference type="Proteomes" id="UP000195402"/>
    </source>
</evidence>
<organism evidence="1 2">
    <name type="scientific">Macleaya cordata</name>
    <name type="common">Five-seeded plume-poppy</name>
    <name type="synonym">Bocconia cordata</name>
    <dbReference type="NCBI Taxonomy" id="56857"/>
    <lineage>
        <taxon>Eukaryota</taxon>
        <taxon>Viridiplantae</taxon>
        <taxon>Streptophyta</taxon>
        <taxon>Embryophyta</taxon>
        <taxon>Tracheophyta</taxon>
        <taxon>Spermatophyta</taxon>
        <taxon>Magnoliopsida</taxon>
        <taxon>Ranunculales</taxon>
        <taxon>Papaveraceae</taxon>
        <taxon>Papaveroideae</taxon>
        <taxon>Macleaya</taxon>
    </lineage>
</organism>
<reference evidence="1 2" key="1">
    <citation type="journal article" date="2017" name="Mol. Plant">
        <title>The Genome of Medicinal Plant Macleaya cordata Provides New Insights into Benzylisoquinoline Alkaloids Metabolism.</title>
        <authorList>
            <person name="Liu X."/>
            <person name="Liu Y."/>
            <person name="Huang P."/>
            <person name="Ma Y."/>
            <person name="Qing Z."/>
            <person name="Tang Q."/>
            <person name="Cao H."/>
            <person name="Cheng P."/>
            <person name="Zheng Y."/>
            <person name="Yuan Z."/>
            <person name="Zhou Y."/>
            <person name="Liu J."/>
            <person name="Tang Z."/>
            <person name="Zhuo Y."/>
            <person name="Zhang Y."/>
            <person name="Yu L."/>
            <person name="Huang J."/>
            <person name="Yang P."/>
            <person name="Peng Q."/>
            <person name="Zhang J."/>
            <person name="Jiang W."/>
            <person name="Zhang Z."/>
            <person name="Lin K."/>
            <person name="Ro D.K."/>
            <person name="Chen X."/>
            <person name="Xiong X."/>
            <person name="Shang Y."/>
            <person name="Huang S."/>
            <person name="Zeng J."/>
        </authorList>
    </citation>
    <scope>NUCLEOTIDE SEQUENCE [LARGE SCALE GENOMIC DNA]</scope>
    <source>
        <strain evidence="2">cv. BLH2017</strain>
        <tissue evidence="1">Root</tissue>
    </source>
</reference>
<keyword evidence="2" id="KW-1185">Reference proteome</keyword>
<dbReference type="AlphaFoldDB" id="A0A200QVE1"/>
<protein>
    <submittedName>
        <fullName evidence="1">Uncharacterized protein</fullName>
    </submittedName>
</protein>
<name>A0A200QVE1_MACCD</name>
<dbReference type="Proteomes" id="UP000195402">
    <property type="component" value="Unassembled WGS sequence"/>
</dbReference>
<comment type="caution">
    <text evidence="1">The sequence shown here is derived from an EMBL/GenBank/DDBJ whole genome shotgun (WGS) entry which is preliminary data.</text>
</comment>
<dbReference type="PANTHER" id="PTHR38925">
    <property type="entry name" value="PROTEIN, PUTATIVE-RELATED"/>
    <property type="match status" value="1"/>
</dbReference>
<dbReference type="InParanoid" id="A0A200QVE1"/>